<feature type="compositionally biased region" description="Low complexity" evidence="5">
    <location>
        <begin position="214"/>
        <end position="231"/>
    </location>
</feature>
<dbReference type="InterPro" id="IPR036259">
    <property type="entry name" value="MFS_trans_sf"/>
</dbReference>
<feature type="transmembrane region" description="Helical" evidence="6">
    <location>
        <begin position="133"/>
        <end position="151"/>
    </location>
</feature>
<comment type="subcellular location">
    <subcellularLocation>
        <location evidence="1">Cell membrane</location>
        <topology evidence="1">Multi-pass membrane protein</topology>
    </subcellularLocation>
</comment>
<feature type="transmembrane region" description="Helical" evidence="6">
    <location>
        <begin position="12"/>
        <end position="33"/>
    </location>
</feature>
<dbReference type="Gene3D" id="1.20.1250.20">
    <property type="entry name" value="MFS general substrate transporter like domains"/>
    <property type="match status" value="1"/>
</dbReference>
<dbReference type="RefSeq" id="WP_101543539.1">
    <property type="nucleotide sequence ID" value="NZ_FXYX01000001.1"/>
</dbReference>
<feature type="transmembrane region" description="Helical" evidence="6">
    <location>
        <begin position="423"/>
        <end position="441"/>
    </location>
</feature>
<evidence type="ECO:0000256" key="5">
    <source>
        <dbReference type="SAM" id="MobiDB-lite"/>
    </source>
</evidence>
<evidence type="ECO:0000256" key="1">
    <source>
        <dbReference type="ARBA" id="ARBA00004651"/>
    </source>
</evidence>
<feature type="compositionally biased region" description="Basic and acidic residues" evidence="5">
    <location>
        <begin position="198"/>
        <end position="212"/>
    </location>
</feature>
<evidence type="ECO:0000313" key="9">
    <source>
        <dbReference type="Proteomes" id="UP000234382"/>
    </source>
</evidence>
<dbReference type="SUPFAM" id="SSF103473">
    <property type="entry name" value="MFS general substrate transporter"/>
    <property type="match status" value="1"/>
</dbReference>
<keyword evidence="9" id="KW-1185">Reference proteome</keyword>
<evidence type="ECO:0000256" key="4">
    <source>
        <dbReference type="ARBA" id="ARBA00023136"/>
    </source>
</evidence>
<dbReference type="PROSITE" id="PS50850">
    <property type="entry name" value="MFS"/>
    <property type="match status" value="1"/>
</dbReference>
<dbReference type="GO" id="GO:0005886">
    <property type="term" value="C:plasma membrane"/>
    <property type="evidence" value="ECO:0007669"/>
    <property type="project" value="UniProtKB-SubCell"/>
</dbReference>
<feature type="transmembrane region" description="Helical" evidence="6">
    <location>
        <begin position="100"/>
        <end position="121"/>
    </location>
</feature>
<proteinExistence type="predicted"/>
<feature type="transmembrane region" description="Helical" evidence="6">
    <location>
        <begin position="350"/>
        <end position="375"/>
    </location>
</feature>
<evidence type="ECO:0000259" key="7">
    <source>
        <dbReference type="PROSITE" id="PS50850"/>
    </source>
</evidence>
<dbReference type="InterPro" id="IPR011701">
    <property type="entry name" value="MFS"/>
</dbReference>
<dbReference type="PANTHER" id="PTHR23534">
    <property type="entry name" value="MFS PERMEASE"/>
    <property type="match status" value="1"/>
</dbReference>
<dbReference type="AlphaFoldDB" id="A0A2H1HS84"/>
<feature type="region of interest" description="Disordered" evidence="5">
    <location>
        <begin position="192"/>
        <end position="240"/>
    </location>
</feature>
<accession>A0A2H1HS84</accession>
<evidence type="ECO:0000256" key="6">
    <source>
        <dbReference type="SAM" id="Phobius"/>
    </source>
</evidence>
<gene>
    <name evidence="8" type="ORF">BI49514_00197</name>
</gene>
<feature type="transmembrane region" description="Helical" evidence="6">
    <location>
        <begin position="45"/>
        <end position="66"/>
    </location>
</feature>
<feature type="transmembrane region" description="Helical" evidence="6">
    <location>
        <begin position="252"/>
        <end position="272"/>
    </location>
</feature>
<dbReference type="Pfam" id="PF07690">
    <property type="entry name" value="MFS_1"/>
    <property type="match status" value="1"/>
</dbReference>
<keyword evidence="4 6" id="KW-0472">Membrane</keyword>
<keyword evidence="2 6" id="KW-0812">Transmembrane</keyword>
<dbReference type="PANTHER" id="PTHR23534:SF1">
    <property type="entry name" value="MAJOR FACILITATOR SUPERFAMILY PROTEIN"/>
    <property type="match status" value="1"/>
</dbReference>
<feature type="transmembrane region" description="Helical" evidence="6">
    <location>
        <begin position="73"/>
        <end position="94"/>
    </location>
</feature>
<reference evidence="9" key="1">
    <citation type="submission" date="2017-03" db="EMBL/GenBank/DDBJ databases">
        <authorList>
            <person name="Monnet C."/>
        </authorList>
    </citation>
    <scope>NUCLEOTIDE SEQUENCE [LARGE SCALE GENOMIC DNA]</scope>
    <source>
        <strain evidence="9">ATCC 49514</strain>
    </source>
</reference>
<sequence>MTSHIREQAKLITAQLLSGAGIASGYAVGGLLAEEITGQTSMAGFAQMSVILGAGLIAYPLAVLAGRSGRRKALTLGFGIGALGAVVVLIGVALQFLPLFMLGMMMCGSATASGLQARYAAVDLADPAAAGRAMSLVVWATTVGSVLGPSFTAPGAHLGETLGMNGLAGPYLISMVAFALATLSASTLTKSVAAGTDHPGEPDLDDPSHDGEATTEANASAASAREPAAPNGSTAQAAAPPPMKLGEALRFALARPVPLFAMITIIAGQMMMTNVMVMTPVHMDHQEFSLGAIGIVVSIHIAGMYALSPVFGWMADRWGSGVVIAGGAGIFVLTIVLGVIDAVAPESSMVLLSIALVLLGIGWSMFLIGGSSLLTASVPAHAKVPLQGASDSAMNLGGALMAAMAGSVLGAGGFLWINLMATFVLLIAVGFSIRAIPLMSWPGRRASTLTEDADQSASAAGQDGAGK</sequence>
<feature type="transmembrane region" description="Helical" evidence="6">
    <location>
        <begin position="171"/>
        <end position="189"/>
    </location>
</feature>
<dbReference type="EMBL" id="FXYX01000001">
    <property type="protein sequence ID" value="SMX65779.1"/>
    <property type="molecule type" value="Genomic_DNA"/>
</dbReference>
<organism evidence="8 9">
    <name type="scientific">Brevibacterium iodinum ATCC 49514</name>
    <dbReference type="NCBI Taxonomy" id="1255616"/>
    <lineage>
        <taxon>Bacteria</taxon>
        <taxon>Bacillati</taxon>
        <taxon>Actinomycetota</taxon>
        <taxon>Actinomycetes</taxon>
        <taxon>Micrococcales</taxon>
        <taxon>Brevibacteriaceae</taxon>
        <taxon>Brevibacterium</taxon>
    </lineage>
</organism>
<feature type="transmembrane region" description="Helical" evidence="6">
    <location>
        <begin position="396"/>
        <end position="417"/>
    </location>
</feature>
<evidence type="ECO:0000256" key="2">
    <source>
        <dbReference type="ARBA" id="ARBA00022692"/>
    </source>
</evidence>
<feature type="transmembrane region" description="Helical" evidence="6">
    <location>
        <begin position="292"/>
        <end position="315"/>
    </location>
</feature>
<feature type="domain" description="Major facilitator superfamily (MFS) profile" evidence="7">
    <location>
        <begin position="1"/>
        <end position="440"/>
    </location>
</feature>
<evidence type="ECO:0000313" key="8">
    <source>
        <dbReference type="EMBL" id="SMX65779.1"/>
    </source>
</evidence>
<evidence type="ECO:0000256" key="3">
    <source>
        <dbReference type="ARBA" id="ARBA00022989"/>
    </source>
</evidence>
<dbReference type="Proteomes" id="UP000234382">
    <property type="component" value="Unassembled WGS sequence"/>
</dbReference>
<name>A0A2H1HS84_9MICO</name>
<protein>
    <submittedName>
        <fullName evidence="8">Predicted arabinose efflux permease, MFS family</fullName>
    </submittedName>
</protein>
<dbReference type="GO" id="GO:0022857">
    <property type="term" value="F:transmembrane transporter activity"/>
    <property type="evidence" value="ECO:0007669"/>
    <property type="project" value="InterPro"/>
</dbReference>
<dbReference type="InterPro" id="IPR020846">
    <property type="entry name" value="MFS_dom"/>
</dbReference>
<keyword evidence="3 6" id="KW-1133">Transmembrane helix</keyword>
<feature type="transmembrane region" description="Helical" evidence="6">
    <location>
        <begin position="322"/>
        <end position="344"/>
    </location>
</feature>